<gene>
    <name evidence="4" type="ORF">H5982_08015</name>
    <name evidence="3" type="ORF">HNQ43_001537</name>
</gene>
<dbReference type="Proteomes" id="UP000775500">
    <property type="component" value="Unassembled WGS sequence"/>
</dbReference>
<evidence type="ECO:0000313" key="3">
    <source>
        <dbReference type="EMBL" id="MBB5185480.1"/>
    </source>
</evidence>
<dbReference type="EMBL" id="JACHHD010000016">
    <property type="protein sequence ID" value="MBB5185480.1"/>
    <property type="molecule type" value="Genomic_DNA"/>
</dbReference>
<feature type="domain" description="SseB protein N-terminal" evidence="1">
    <location>
        <begin position="9"/>
        <end position="133"/>
    </location>
</feature>
<comment type="caution">
    <text evidence="3">The sequence shown here is derived from an EMBL/GenBank/DDBJ whole genome shotgun (WGS) entry which is preliminary data.</text>
</comment>
<evidence type="ECO:0000259" key="2">
    <source>
        <dbReference type="Pfam" id="PF14581"/>
    </source>
</evidence>
<dbReference type="Pfam" id="PF14581">
    <property type="entry name" value="SseB_C"/>
    <property type="match status" value="1"/>
</dbReference>
<evidence type="ECO:0000259" key="1">
    <source>
        <dbReference type="Pfam" id="PF07179"/>
    </source>
</evidence>
<reference evidence="3 5" key="1">
    <citation type="submission" date="2020-08" db="EMBL/GenBank/DDBJ databases">
        <title>Genomic Encyclopedia of Type Strains, Phase IV (KMG-IV): sequencing the most valuable type-strain genomes for metagenomic binning, comparative biology and taxonomic classification.</title>
        <authorList>
            <person name="Goeker M."/>
        </authorList>
    </citation>
    <scope>NUCLEOTIDE SEQUENCE [LARGE SCALE GENOMIC DNA]</scope>
    <source>
        <strain evidence="3 5">DSM 26963</strain>
    </source>
</reference>
<dbReference type="Pfam" id="PF07179">
    <property type="entry name" value="SseB"/>
    <property type="match status" value="1"/>
</dbReference>
<organism evidence="3 5">
    <name type="scientific">Faecalicoccus acidiformans</name>
    <dbReference type="NCBI Taxonomy" id="915173"/>
    <lineage>
        <taxon>Bacteria</taxon>
        <taxon>Bacillati</taxon>
        <taxon>Bacillota</taxon>
        <taxon>Erysipelotrichia</taxon>
        <taxon>Erysipelotrichales</taxon>
        <taxon>Erysipelotrichaceae</taxon>
        <taxon>Faecalicoccus</taxon>
    </lineage>
</organism>
<feature type="domain" description="SseB protein C-terminal" evidence="2">
    <location>
        <begin position="151"/>
        <end position="253"/>
    </location>
</feature>
<name>A0A7W8D4N4_9FIRM</name>
<dbReference type="InterPro" id="IPR009839">
    <property type="entry name" value="SseB_N"/>
</dbReference>
<dbReference type="EMBL" id="JACJLU010000011">
    <property type="protein sequence ID" value="MBM6832038.1"/>
    <property type="molecule type" value="Genomic_DNA"/>
</dbReference>
<sequence>MAYVNTGMQAALKELKQQDTPQIRNVIIELLFTSPLYVAATWDKEPIRDEKGNMTFPPDTHFSLLTIQTTEKQRFFPMFTSKEESEKWSGSQGAKMLLLKYDQYIPIVEMAQKDISGIVLDPYGYNIPFTTAMLMNLKKHPRHTALRETKIEKGEKVSLRDPSFDVTDLKEALIQYGKEHPNIRSIVLKERIVTDQPSHWFLVVDMESEDPRFLQDMARACARCSHGKQFEFIFASLRLAQEILSKNTPLYSKTEA</sequence>
<evidence type="ECO:0000313" key="5">
    <source>
        <dbReference type="Proteomes" id="UP000521313"/>
    </source>
</evidence>
<evidence type="ECO:0000313" key="4">
    <source>
        <dbReference type="EMBL" id="MBM6832038.1"/>
    </source>
</evidence>
<proteinExistence type="predicted"/>
<protein>
    <submittedName>
        <fullName evidence="4">Enhanced serine sensitivity protein SseB</fullName>
    </submittedName>
</protein>
<evidence type="ECO:0000313" key="6">
    <source>
        <dbReference type="Proteomes" id="UP000775500"/>
    </source>
</evidence>
<dbReference type="RefSeq" id="WP_183376470.1">
    <property type="nucleotide sequence ID" value="NZ_CALVCN010000016.1"/>
</dbReference>
<reference evidence="4" key="2">
    <citation type="submission" date="2020-08" db="EMBL/GenBank/DDBJ databases">
        <authorList>
            <person name="Cejkova D."/>
            <person name="Kubasova T."/>
            <person name="Jahodarova E."/>
            <person name="Rychlik I."/>
        </authorList>
    </citation>
    <scope>NUCLEOTIDE SEQUENCE</scope>
    <source>
        <strain evidence="4">An423</strain>
    </source>
</reference>
<dbReference type="AlphaFoldDB" id="A0A7W8D4N4"/>
<keyword evidence="6" id="KW-1185">Reference proteome</keyword>
<dbReference type="InterPro" id="IPR027945">
    <property type="entry name" value="SseB_C"/>
</dbReference>
<reference evidence="4 6" key="3">
    <citation type="journal article" date="2021" name="Sci. Rep.">
        <title>The distribution of antibiotic resistance genes in chicken gut microbiota commensals.</title>
        <authorList>
            <person name="Juricova H."/>
            <person name="Matiasovicova J."/>
            <person name="Kubasova T."/>
            <person name="Cejkova D."/>
            <person name="Rychlik I."/>
        </authorList>
    </citation>
    <scope>NUCLEOTIDE SEQUENCE [LARGE SCALE GENOMIC DNA]</scope>
    <source>
        <strain evidence="4 6">An423</strain>
    </source>
</reference>
<dbReference type="Proteomes" id="UP000521313">
    <property type="component" value="Unassembled WGS sequence"/>
</dbReference>
<accession>A0A7W8D4N4</accession>